<evidence type="ECO:0008006" key="3">
    <source>
        <dbReference type="Google" id="ProtNLM"/>
    </source>
</evidence>
<protein>
    <recommendedName>
        <fullName evidence="3">PqqD family protein</fullName>
    </recommendedName>
</protein>
<comment type="caution">
    <text evidence="1">The sequence shown here is derived from an EMBL/GenBank/DDBJ whole genome shotgun (WGS) entry which is preliminary data.</text>
</comment>
<sequence length="95" mass="10439">MTAPSPLTRHEGLAEVTSDTRATVLNLPRLEEQQVPCIFEGTAFEIWIRIDGTRTEQEIVIELAEGYEAPADEIAPEVHDFVAQLIQLGPVPTGV</sequence>
<evidence type="ECO:0000313" key="2">
    <source>
        <dbReference type="Proteomes" id="UP001426770"/>
    </source>
</evidence>
<keyword evidence="2" id="KW-1185">Reference proteome</keyword>
<dbReference type="Gene3D" id="1.10.10.1150">
    <property type="entry name" value="Coenzyme PQQ synthesis protein D (PqqD)"/>
    <property type="match status" value="1"/>
</dbReference>
<dbReference type="Pfam" id="PF05402">
    <property type="entry name" value="PqqD"/>
    <property type="match status" value="1"/>
</dbReference>
<dbReference type="InterPro" id="IPR008792">
    <property type="entry name" value="PQQD"/>
</dbReference>
<dbReference type="EMBL" id="BAABRR010000006">
    <property type="protein sequence ID" value="GAA5519060.1"/>
    <property type="molecule type" value="Genomic_DNA"/>
</dbReference>
<organism evidence="1 2">
    <name type="scientific">Demequina sediminis</name>
    <dbReference type="NCBI Taxonomy" id="1930058"/>
    <lineage>
        <taxon>Bacteria</taxon>
        <taxon>Bacillati</taxon>
        <taxon>Actinomycetota</taxon>
        <taxon>Actinomycetes</taxon>
        <taxon>Micrococcales</taxon>
        <taxon>Demequinaceae</taxon>
        <taxon>Demequina</taxon>
    </lineage>
</organism>
<dbReference type="RefSeq" id="WP_286214860.1">
    <property type="nucleotide sequence ID" value="NZ_AP027736.1"/>
</dbReference>
<proteinExistence type="predicted"/>
<accession>A0ABP9WJU9</accession>
<dbReference type="Proteomes" id="UP001426770">
    <property type="component" value="Unassembled WGS sequence"/>
</dbReference>
<gene>
    <name evidence="1" type="ORF">Lsed01_01498</name>
</gene>
<reference evidence="1 2" key="1">
    <citation type="submission" date="2024-02" db="EMBL/GenBank/DDBJ databases">
        <title>Lysinimicrobium sediminis NBRC 112286.</title>
        <authorList>
            <person name="Ichikawa N."/>
            <person name="Katano-Makiyama Y."/>
            <person name="Hidaka K."/>
        </authorList>
    </citation>
    <scope>NUCLEOTIDE SEQUENCE [LARGE SCALE GENOMIC DNA]</scope>
    <source>
        <strain evidence="1 2">NBRC 112286</strain>
    </source>
</reference>
<dbReference type="InterPro" id="IPR041881">
    <property type="entry name" value="PqqD_sf"/>
</dbReference>
<name>A0ABP9WJU9_9MICO</name>
<evidence type="ECO:0000313" key="1">
    <source>
        <dbReference type="EMBL" id="GAA5519060.1"/>
    </source>
</evidence>